<proteinExistence type="predicted"/>
<sequence>MERIVSPRGLLTSGGWRGGRINLLRQRRPEHGHSRKVLWPRVSVSPRGVGYARCSAVAHRRMRTMGVRRSPSPFVGITPPTRKTATPLSALE</sequence>
<evidence type="ECO:0000313" key="3">
    <source>
        <dbReference type="Proteomes" id="UP000297149"/>
    </source>
</evidence>
<dbReference type="KEGG" id="ddb:E7747_11665"/>
<dbReference type="AlphaFoldDB" id="A0A4P7W4P7"/>
<feature type="compositionally biased region" description="Polar residues" evidence="1">
    <location>
        <begin position="81"/>
        <end position="92"/>
    </location>
</feature>
<accession>A0A4P7W4P7</accession>
<feature type="region of interest" description="Disordered" evidence="1">
    <location>
        <begin position="62"/>
        <end position="92"/>
    </location>
</feature>
<evidence type="ECO:0000256" key="1">
    <source>
        <dbReference type="SAM" id="MobiDB-lite"/>
    </source>
</evidence>
<protein>
    <submittedName>
        <fullName evidence="2">Uncharacterized protein</fullName>
    </submittedName>
</protein>
<dbReference type="EMBL" id="CP039396">
    <property type="protein sequence ID" value="QCD42882.1"/>
    <property type="molecule type" value="Genomic_DNA"/>
</dbReference>
<name>A0A4P7W4P7_9BACT</name>
<dbReference type="RefSeq" id="WP_136416096.1">
    <property type="nucleotide sequence ID" value="NZ_CP039396.1"/>
</dbReference>
<dbReference type="Proteomes" id="UP000297149">
    <property type="component" value="Chromosome"/>
</dbReference>
<keyword evidence="3" id="KW-1185">Reference proteome</keyword>
<organism evidence="2 3">
    <name type="scientific">Duncaniella dubosii</name>
    <dbReference type="NCBI Taxonomy" id="2518971"/>
    <lineage>
        <taxon>Bacteria</taxon>
        <taxon>Pseudomonadati</taxon>
        <taxon>Bacteroidota</taxon>
        <taxon>Bacteroidia</taxon>
        <taxon>Bacteroidales</taxon>
        <taxon>Muribaculaceae</taxon>
        <taxon>Duncaniella</taxon>
    </lineage>
</organism>
<reference evidence="3" key="1">
    <citation type="submission" date="2019-02" db="EMBL/GenBank/DDBJ databases">
        <title>Isolation and identification of novel species under the genus Muribaculum.</title>
        <authorList>
            <person name="Miyake S."/>
            <person name="Ding Y."/>
            <person name="Low A."/>
            <person name="Soh M."/>
            <person name="Seedorf H."/>
        </authorList>
    </citation>
    <scope>NUCLEOTIDE SEQUENCE [LARGE SCALE GENOMIC DNA]</scope>
    <source>
        <strain evidence="3">H5</strain>
    </source>
</reference>
<gene>
    <name evidence="2" type="ORF">E7747_11665</name>
</gene>
<evidence type="ECO:0000313" key="2">
    <source>
        <dbReference type="EMBL" id="QCD42882.1"/>
    </source>
</evidence>